<proteinExistence type="predicted"/>
<keyword evidence="3" id="KW-0808">Transferase</keyword>
<evidence type="ECO:0000256" key="2">
    <source>
        <dbReference type="ARBA" id="ARBA00013253"/>
    </source>
</evidence>
<dbReference type="SUPFAM" id="SSF55083">
    <property type="entry name" value="6-hydroxymethyl-7,8-dihydropterin pyrophosphokinase, HPPK"/>
    <property type="match status" value="1"/>
</dbReference>
<dbReference type="PANTHER" id="PTHR43071:SF1">
    <property type="entry name" value="2-AMINO-4-HYDROXY-6-HYDROXYMETHYLDIHYDROPTERIDINE PYROPHOSPHOKINASE"/>
    <property type="match status" value="1"/>
</dbReference>
<dbReference type="GO" id="GO:0005524">
    <property type="term" value="F:ATP binding"/>
    <property type="evidence" value="ECO:0007669"/>
    <property type="project" value="UniProtKB-KW"/>
</dbReference>
<dbReference type="Pfam" id="PF01288">
    <property type="entry name" value="HPPK"/>
    <property type="match status" value="1"/>
</dbReference>
<evidence type="ECO:0000256" key="7">
    <source>
        <dbReference type="ARBA" id="ARBA00022909"/>
    </source>
</evidence>
<keyword evidence="4" id="KW-0547">Nucleotide-binding</keyword>
<dbReference type="GO" id="GO:0046656">
    <property type="term" value="P:folic acid biosynthetic process"/>
    <property type="evidence" value="ECO:0007669"/>
    <property type="project" value="UniProtKB-KW"/>
</dbReference>
<reference evidence="9" key="1">
    <citation type="journal article" date="2012" name="PLoS ONE">
        <title>Gene sets for utilization of primary and secondary nutrition supplies in the distal gut of endangered iberian lynx.</title>
        <authorList>
            <person name="Alcaide M."/>
            <person name="Messina E."/>
            <person name="Richter M."/>
            <person name="Bargiela R."/>
            <person name="Peplies J."/>
            <person name="Huws S.A."/>
            <person name="Newbold C.J."/>
            <person name="Golyshin P.N."/>
            <person name="Simon M.A."/>
            <person name="Lopez G."/>
            <person name="Yakimov M.M."/>
            <person name="Ferrer M."/>
        </authorList>
    </citation>
    <scope>NUCLEOTIDE SEQUENCE</scope>
</reference>
<sequence>MVYTIGIGSNWRREEALKLARRRLNGIFPGIRFSKEVETEPLHFRRRDKFSNQVAQFSSPLSPAEVEAVLKSIERTAGRLPEDKAQEIVKLDLDLLCCDERCLKPQDMERSYILQGIAQLKE</sequence>
<dbReference type="AlphaFoldDB" id="J9GJX7"/>
<evidence type="ECO:0000256" key="3">
    <source>
        <dbReference type="ARBA" id="ARBA00022679"/>
    </source>
</evidence>
<dbReference type="UniPathway" id="UPA00077">
    <property type="reaction ID" value="UER00155"/>
</dbReference>
<dbReference type="GO" id="GO:0016301">
    <property type="term" value="F:kinase activity"/>
    <property type="evidence" value="ECO:0007669"/>
    <property type="project" value="UniProtKB-KW"/>
</dbReference>
<gene>
    <name evidence="9" type="ORF">EVA_04320</name>
</gene>
<dbReference type="PANTHER" id="PTHR43071">
    <property type="entry name" value="2-AMINO-4-HYDROXY-6-HYDROXYMETHYLDIHYDROPTERIDINE PYROPHOSPHOKINASE"/>
    <property type="match status" value="1"/>
</dbReference>
<comment type="caution">
    <text evidence="9">The sequence shown here is derived from an EMBL/GenBank/DDBJ whole genome shotgun (WGS) entry which is preliminary data.</text>
</comment>
<evidence type="ECO:0000256" key="1">
    <source>
        <dbReference type="ARBA" id="ARBA00005051"/>
    </source>
</evidence>
<dbReference type="EMBL" id="AMCI01000851">
    <property type="protein sequence ID" value="EJX07574.1"/>
    <property type="molecule type" value="Genomic_DNA"/>
</dbReference>
<evidence type="ECO:0000256" key="5">
    <source>
        <dbReference type="ARBA" id="ARBA00022777"/>
    </source>
</evidence>
<keyword evidence="6" id="KW-0067">ATP-binding</keyword>
<evidence type="ECO:0000256" key="6">
    <source>
        <dbReference type="ARBA" id="ARBA00022840"/>
    </source>
</evidence>
<dbReference type="GO" id="GO:0003848">
    <property type="term" value="F:2-amino-4-hydroxy-6-hydroxymethyldihydropteridine diphosphokinase activity"/>
    <property type="evidence" value="ECO:0007669"/>
    <property type="project" value="UniProtKB-EC"/>
</dbReference>
<dbReference type="Gene3D" id="3.30.70.560">
    <property type="entry name" value="7,8-Dihydro-6-hydroxymethylpterin-pyrophosphokinase HPPK"/>
    <property type="match status" value="1"/>
</dbReference>
<feature type="domain" description="7,8-dihydro-6-hydroxymethylpterin-pyrophosphokinase" evidence="8">
    <location>
        <begin position="5"/>
        <end position="121"/>
    </location>
</feature>
<organism evidence="9">
    <name type="scientific">gut metagenome</name>
    <dbReference type="NCBI Taxonomy" id="749906"/>
    <lineage>
        <taxon>unclassified sequences</taxon>
        <taxon>metagenomes</taxon>
        <taxon>organismal metagenomes</taxon>
    </lineage>
</organism>
<accession>J9GJX7</accession>
<dbReference type="InterPro" id="IPR035907">
    <property type="entry name" value="Hppk_sf"/>
</dbReference>
<comment type="pathway">
    <text evidence="1">Cofactor biosynthesis; tetrahydrofolate biosynthesis; 2-amino-4-hydroxy-6-hydroxymethyl-7,8-dihydropteridine diphosphate from 7,8-dihydroneopterin triphosphate: step 4/4.</text>
</comment>
<protein>
    <recommendedName>
        <fullName evidence="2">2-amino-4-hydroxy-6-hydroxymethyldihydropteridine diphosphokinase</fullName>
        <ecNumber evidence="2">2.7.6.3</ecNumber>
    </recommendedName>
</protein>
<name>J9GJX7_9ZZZZ</name>
<evidence type="ECO:0000259" key="8">
    <source>
        <dbReference type="Pfam" id="PF01288"/>
    </source>
</evidence>
<dbReference type="EC" id="2.7.6.3" evidence="2"/>
<evidence type="ECO:0000256" key="4">
    <source>
        <dbReference type="ARBA" id="ARBA00022741"/>
    </source>
</evidence>
<keyword evidence="5 9" id="KW-0418">Kinase</keyword>
<dbReference type="InterPro" id="IPR000550">
    <property type="entry name" value="Hppk"/>
</dbReference>
<dbReference type="GO" id="GO:0046654">
    <property type="term" value="P:tetrahydrofolate biosynthetic process"/>
    <property type="evidence" value="ECO:0007669"/>
    <property type="project" value="UniProtKB-UniPathway"/>
</dbReference>
<evidence type="ECO:0000313" key="9">
    <source>
        <dbReference type="EMBL" id="EJX07574.1"/>
    </source>
</evidence>
<keyword evidence="7" id="KW-0289">Folate biosynthesis</keyword>